<name>A0ABD0PD22_CIRMR</name>
<feature type="non-terminal residue" evidence="4">
    <location>
        <position position="1"/>
    </location>
</feature>
<keyword evidence="5" id="KW-1185">Reference proteome</keyword>
<evidence type="ECO:0000256" key="1">
    <source>
        <dbReference type="ARBA" id="ARBA00023015"/>
    </source>
</evidence>
<reference evidence="4 5" key="1">
    <citation type="submission" date="2024-05" db="EMBL/GenBank/DDBJ databases">
        <title>Genome sequencing and assembly of Indian major carp, Cirrhinus mrigala (Hamilton, 1822).</title>
        <authorList>
            <person name="Mohindra V."/>
            <person name="Chowdhury L.M."/>
            <person name="Lal K."/>
            <person name="Jena J.K."/>
        </authorList>
    </citation>
    <scope>NUCLEOTIDE SEQUENCE [LARGE SCALE GENOMIC DNA]</scope>
    <source>
        <strain evidence="4">CM1030</strain>
        <tissue evidence="4">Blood</tissue>
    </source>
</reference>
<dbReference type="SUPFAM" id="SSF48508">
    <property type="entry name" value="Nuclear receptor ligand-binding domain"/>
    <property type="match status" value="1"/>
</dbReference>
<accession>A0ABD0PD22</accession>
<keyword evidence="3" id="KW-0675">Receptor</keyword>
<dbReference type="EMBL" id="JAMKFB020000016">
    <property type="protein sequence ID" value="KAL0171968.1"/>
    <property type="molecule type" value="Genomic_DNA"/>
</dbReference>
<dbReference type="PANTHER" id="PTHR24085">
    <property type="entry name" value="NUCLEAR HORMONE RECEPTOR"/>
    <property type="match status" value="1"/>
</dbReference>
<dbReference type="Proteomes" id="UP001529510">
    <property type="component" value="Unassembled WGS sequence"/>
</dbReference>
<evidence type="ECO:0000256" key="3">
    <source>
        <dbReference type="ARBA" id="ARBA00023170"/>
    </source>
</evidence>
<comment type="caution">
    <text evidence="4">The sequence shown here is derived from an EMBL/GenBank/DDBJ whole genome shotgun (WGS) entry which is preliminary data.</text>
</comment>
<keyword evidence="2" id="KW-0804">Transcription</keyword>
<organism evidence="4 5">
    <name type="scientific">Cirrhinus mrigala</name>
    <name type="common">Mrigala</name>
    <dbReference type="NCBI Taxonomy" id="683832"/>
    <lineage>
        <taxon>Eukaryota</taxon>
        <taxon>Metazoa</taxon>
        <taxon>Chordata</taxon>
        <taxon>Craniata</taxon>
        <taxon>Vertebrata</taxon>
        <taxon>Euteleostomi</taxon>
        <taxon>Actinopterygii</taxon>
        <taxon>Neopterygii</taxon>
        <taxon>Teleostei</taxon>
        <taxon>Ostariophysi</taxon>
        <taxon>Cypriniformes</taxon>
        <taxon>Cyprinidae</taxon>
        <taxon>Labeoninae</taxon>
        <taxon>Labeonini</taxon>
        <taxon>Cirrhinus</taxon>
    </lineage>
</organism>
<dbReference type="InterPro" id="IPR035500">
    <property type="entry name" value="NHR-like_dom_sf"/>
</dbReference>
<dbReference type="Gene3D" id="1.10.565.10">
    <property type="entry name" value="Retinoid X Receptor"/>
    <property type="match status" value="1"/>
</dbReference>
<sequence>QCPGLKEPKKVEELQSKLICCLRDHLNSPARRHPQAELRTQRTQGLQRIFYLKLEDL</sequence>
<dbReference type="AlphaFoldDB" id="A0ABD0PD22"/>
<evidence type="ECO:0000313" key="4">
    <source>
        <dbReference type="EMBL" id="KAL0171968.1"/>
    </source>
</evidence>
<protein>
    <submittedName>
        <fullName evidence="4">Uncharacterized protein</fullName>
    </submittedName>
</protein>
<gene>
    <name evidence="4" type="ORF">M9458_032279</name>
</gene>
<evidence type="ECO:0000313" key="5">
    <source>
        <dbReference type="Proteomes" id="UP001529510"/>
    </source>
</evidence>
<feature type="non-terminal residue" evidence="4">
    <location>
        <position position="57"/>
    </location>
</feature>
<evidence type="ECO:0000256" key="2">
    <source>
        <dbReference type="ARBA" id="ARBA00023163"/>
    </source>
</evidence>
<dbReference type="PANTHER" id="PTHR24085:SF2">
    <property type="entry name" value="NUCLEAR RECEPTOR SUBFAMILY 4 GROUP A MEMBER 3"/>
    <property type="match status" value="1"/>
</dbReference>
<proteinExistence type="predicted"/>
<keyword evidence="1" id="KW-0805">Transcription regulation</keyword>